<reference evidence="1" key="2">
    <citation type="journal article" date="2015" name="Data Brief">
        <title>Shoot transcriptome of the giant reed, Arundo donax.</title>
        <authorList>
            <person name="Barrero R.A."/>
            <person name="Guerrero F.D."/>
            <person name="Moolhuijzen P."/>
            <person name="Goolsby J.A."/>
            <person name="Tidwell J."/>
            <person name="Bellgard S.E."/>
            <person name="Bellgard M.I."/>
        </authorList>
    </citation>
    <scope>NUCLEOTIDE SEQUENCE</scope>
    <source>
        <tissue evidence="1">Shoot tissue taken approximately 20 cm above the soil surface</tissue>
    </source>
</reference>
<dbReference type="EMBL" id="GBRH01265745">
    <property type="protein sequence ID" value="JAD32150.1"/>
    <property type="molecule type" value="Transcribed_RNA"/>
</dbReference>
<sequence length="62" mass="6966">MLAQLLVIVLSDHCLRHGVRVRVPGEFARVSYRGRVAEAQQWRQGDGGSVLHGLLPLNFWSI</sequence>
<accession>A0A0A8Z5Z2</accession>
<name>A0A0A8Z5Z2_ARUDO</name>
<organism evidence="1">
    <name type="scientific">Arundo donax</name>
    <name type="common">Giant reed</name>
    <name type="synonym">Donax arundinaceus</name>
    <dbReference type="NCBI Taxonomy" id="35708"/>
    <lineage>
        <taxon>Eukaryota</taxon>
        <taxon>Viridiplantae</taxon>
        <taxon>Streptophyta</taxon>
        <taxon>Embryophyta</taxon>
        <taxon>Tracheophyta</taxon>
        <taxon>Spermatophyta</taxon>
        <taxon>Magnoliopsida</taxon>
        <taxon>Liliopsida</taxon>
        <taxon>Poales</taxon>
        <taxon>Poaceae</taxon>
        <taxon>PACMAD clade</taxon>
        <taxon>Arundinoideae</taxon>
        <taxon>Arundineae</taxon>
        <taxon>Arundo</taxon>
    </lineage>
</organism>
<dbReference type="AlphaFoldDB" id="A0A0A8Z5Z2"/>
<proteinExistence type="predicted"/>
<protein>
    <submittedName>
        <fullName evidence="1">Uncharacterized protein</fullName>
    </submittedName>
</protein>
<evidence type="ECO:0000313" key="1">
    <source>
        <dbReference type="EMBL" id="JAD32150.1"/>
    </source>
</evidence>
<reference evidence="1" key="1">
    <citation type="submission" date="2014-09" db="EMBL/GenBank/DDBJ databases">
        <authorList>
            <person name="Magalhaes I.L.F."/>
            <person name="Oliveira U."/>
            <person name="Santos F.R."/>
            <person name="Vidigal T.H.D.A."/>
            <person name="Brescovit A.D."/>
            <person name="Santos A.J."/>
        </authorList>
    </citation>
    <scope>NUCLEOTIDE SEQUENCE</scope>
    <source>
        <tissue evidence="1">Shoot tissue taken approximately 20 cm above the soil surface</tissue>
    </source>
</reference>